<name>A0A3S8R3Y1_9FLAO</name>
<accession>A0A3S8R3Y1</accession>
<dbReference type="AlphaFoldDB" id="A0A3S8R3Y1"/>
<evidence type="ECO:0000313" key="1">
    <source>
        <dbReference type="EMBL" id="AZJ34553.1"/>
    </source>
</evidence>
<reference evidence="1 2" key="1">
    <citation type="submission" date="2018-09" db="EMBL/GenBank/DDBJ databases">
        <title>Insights into the microbiota of Asian seabass (Lates calcarifer) with tenacibaculosis symptoms and description of sp. nov. Tenacibaculum singaporense.</title>
        <authorList>
            <person name="Miyake S."/>
            <person name="Soh M."/>
            <person name="Azman M.N."/>
            <person name="Ngoh S.Y."/>
            <person name="Orban L."/>
        </authorList>
    </citation>
    <scope>NUCLEOTIDE SEQUENCE [LARGE SCALE GENOMIC DNA]</scope>
    <source>
        <strain evidence="1 2">DSM 106434</strain>
    </source>
</reference>
<organism evidence="1 2">
    <name type="scientific">Tenacibaculum singaporense</name>
    <dbReference type="NCBI Taxonomy" id="2358479"/>
    <lineage>
        <taxon>Bacteria</taxon>
        <taxon>Pseudomonadati</taxon>
        <taxon>Bacteroidota</taxon>
        <taxon>Flavobacteriia</taxon>
        <taxon>Flavobacteriales</taxon>
        <taxon>Flavobacteriaceae</taxon>
        <taxon>Tenacibaculum</taxon>
    </lineage>
</organism>
<evidence type="ECO:0000313" key="2">
    <source>
        <dbReference type="Proteomes" id="UP000274593"/>
    </source>
</evidence>
<dbReference type="Proteomes" id="UP000274593">
    <property type="component" value="Chromosome"/>
</dbReference>
<dbReference type="RefSeq" id="WP_125066386.1">
    <property type="nucleotide sequence ID" value="NZ_CP032548.1"/>
</dbReference>
<protein>
    <submittedName>
        <fullName evidence="1">Uncharacterized protein</fullName>
    </submittedName>
</protein>
<dbReference type="EMBL" id="CP032548">
    <property type="protein sequence ID" value="AZJ34553.1"/>
    <property type="molecule type" value="Genomic_DNA"/>
</dbReference>
<dbReference type="KEGG" id="tsig:D6T69_03005"/>
<keyword evidence="2" id="KW-1185">Reference proteome</keyword>
<sequence length="916" mass="106121">MKKIIDIEDLLEYLKIPEFKEKGSQEVILKKITQQASYEEEAMQIRVFQQAYKEASIPQTLYIDENNVAYTLHGFSSGEVFYKNISYDKDDRVFDKEELANLKEVRIPDEIFNQGYEFYINEENHLVAVIFATYASSSNDYISYKPSTFLYVKEYTPIVTYHYTNVYGESANEKIKIESENTGGLLHRFPILSRSGARGEYTYQLSYYYKKDSNEVRRVVPAEEDYPFMGIRIHFKDLTTVLSFLNQTIFYYYDEFNDFRSKWRSYFLVEVTAHIVGILNRSGADAKKVALIYHLSQPLYDRFEGSASLWNTLEILAKGYVRNNLSINDEDLILKLLKIIYHRYTHKQVEETFGNRVIKTEKEKQHIAGINNEFISNLITRKVDGKLLLYKLVKGLDGEHFQTYVYFIWKIWKSSSYADINPETNKLINITEKSPVLLDYRSDTALGFHYDNAQINWKGEKEEIDVKVRVKVGSKKVPELINIGDDGKSRFIETGRTEVVDDYQSQQYFYHPFAPIVLINSKTPKFILKEGDDSDTLSFKLPAFVLFANNETAFWQNVLKGSQYLVDIITTVSGIGNILKAGRIYNLLKNGKTLLYKTKQLTALIGAARATTGIIEVSSGTVNTLLKLTELDDTGLGKTTSKYLFYLEMLSLAGEATVFLKNKLSATAKELVENPKFTKSLDDLVKKGEIDEILKTRVLEELSGVKLLETTLNISPFIAKFSKKLPKALDNAPLELKKVEDLILKKVGKIKEIEDQWEYAFIWNKQGHFKTSRPFTSKSNDEVLISRAFGEKEKMTIDRIRMLKGAIITHNHPNFSRFSDDDIKIFLKYGLNELRAINLDGVVYSLKLKKGKSFEKNEIIKIYDSLAVAREKFVLENIMKTQYFEEKVKFQLKYERFEEEYILSKIKDKIEYIIYK</sequence>
<gene>
    <name evidence="1" type="ORF">D6T69_03005</name>
</gene>
<proteinExistence type="predicted"/>